<dbReference type="GO" id="GO:0046983">
    <property type="term" value="F:protein dimerization activity"/>
    <property type="evidence" value="ECO:0007669"/>
    <property type="project" value="InterPro"/>
</dbReference>
<dbReference type="Pfam" id="PF07730">
    <property type="entry name" value="HisKA_3"/>
    <property type="match status" value="1"/>
</dbReference>
<sequence length="692" mass="79626">MLFTSVYTSFRSCGNTLFLLLLIAGSCLGTISPVQAHIVEDSLKLVLSRKDLSVPERVEAMNKLAEITFYRRGHKEGFSVLHKAIKLSGQLEDKKHKARLYAVLARWYVEDNQFLQANENLDSALYYSDKTGDNEARGYVEYTRGWLRLRQNKPREAIAGFLEGLHLVEREEAHGLKSAIYGEMSDAYGQWSDTLNQQKYAVLCYKEALRTGDPDMQTYADLSVGNSFADRFEKDTTRQVFRDSAFYYYKHSVSFLEKNRDRVVHLTRLPVAAYNIAKLYSRYMPSSYEEKVRYYLDLAVKEAQKTNEYSVLAQSYIMLTEYAIMEEDYIRAEFFIGNAAIAAHEEPVVNKRILPGISWYFSVIREKQGDLGEALRYYKQYIREYTNRFDMERMALAQKLEAQYEANRKERELAVLQEKITYSKKLNRLYIGLALVGFIAVIILIYANKQRTKAMKQQKQLHKMEVGKIEQKNRISLLSAMLEGQEQERSRLARDLHDGLGGLLSGIKIEMSAVKTILANPEGQGLMDKTMEHLDDAVNELRRIAHSMMPEILIRYGLGEAVKEYCQRFRTSGVRIECRVFNYTNEMDHSRQMVLYRIMQELVNNAIKHAEASLIYVQLQQVEDKIFLTVEDDGIGFDKDKIAATGKQSAGWTNIRARVEFLHGSLDILSEKGSGTTITVECLMNADGREKK</sequence>
<keyword evidence="8 9" id="KW-0472">Membrane</keyword>
<evidence type="ECO:0000259" key="10">
    <source>
        <dbReference type="PROSITE" id="PS50109"/>
    </source>
</evidence>
<keyword evidence="12" id="KW-1185">Reference proteome</keyword>
<evidence type="ECO:0000256" key="9">
    <source>
        <dbReference type="SAM" id="Phobius"/>
    </source>
</evidence>
<accession>A0A3N0ERU4</accession>
<dbReference type="InterPro" id="IPR011712">
    <property type="entry name" value="Sig_transdc_His_kin_sub3_dim/P"/>
</dbReference>
<comment type="caution">
    <text evidence="11">The sequence shown here is derived from an EMBL/GenBank/DDBJ whole genome shotgun (WGS) entry which is preliminary data.</text>
</comment>
<dbReference type="InterPro" id="IPR005467">
    <property type="entry name" value="His_kinase_dom"/>
</dbReference>
<dbReference type="GO" id="GO:0000155">
    <property type="term" value="F:phosphorelay sensor kinase activity"/>
    <property type="evidence" value="ECO:0007669"/>
    <property type="project" value="InterPro"/>
</dbReference>
<protein>
    <submittedName>
        <fullName evidence="11">Sensor histidine kinase</fullName>
    </submittedName>
</protein>
<evidence type="ECO:0000313" key="11">
    <source>
        <dbReference type="EMBL" id="RNL90655.1"/>
    </source>
</evidence>
<gene>
    <name evidence="11" type="ORF">ED312_05620</name>
</gene>
<keyword evidence="3" id="KW-0808">Transferase</keyword>
<evidence type="ECO:0000256" key="3">
    <source>
        <dbReference type="ARBA" id="ARBA00022679"/>
    </source>
</evidence>
<evidence type="ECO:0000256" key="7">
    <source>
        <dbReference type="ARBA" id="ARBA00023012"/>
    </source>
</evidence>
<dbReference type="PANTHER" id="PTHR24421">
    <property type="entry name" value="NITRATE/NITRITE SENSOR PROTEIN NARX-RELATED"/>
    <property type="match status" value="1"/>
</dbReference>
<evidence type="ECO:0000256" key="8">
    <source>
        <dbReference type="ARBA" id="ARBA00023136"/>
    </source>
</evidence>
<dbReference type="Gene3D" id="3.30.565.10">
    <property type="entry name" value="Histidine kinase-like ATPase, C-terminal domain"/>
    <property type="match status" value="1"/>
</dbReference>
<reference evidence="11 12" key="1">
    <citation type="submission" date="2018-10" db="EMBL/GenBank/DDBJ databases">
        <title>Sinomicrobium pectinilyticum sp. nov., a pectinase-producing bacterium isolated from alkaline and saline soil, and emended description of the genus Sinomicrobium.</title>
        <authorList>
            <person name="Cheng B."/>
            <person name="Li C."/>
            <person name="Lai Q."/>
            <person name="Du M."/>
            <person name="Shao Z."/>
            <person name="Xu P."/>
            <person name="Yang C."/>
        </authorList>
    </citation>
    <scope>NUCLEOTIDE SEQUENCE [LARGE SCALE GENOMIC DNA]</scope>
    <source>
        <strain evidence="11 12">5DNS001</strain>
    </source>
</reference>
<dbReference type="AlphaFoldDB" id="A0A3N0ERU4"/>
<evidence type="ECO:0000256" key="2">
    <source>
        <dbReference type="ARBA" id="ARBA00022475"/>
    </source>
</evidence>
<dbReference type="Gene3D" id="1.25.40.10">
    <property type="entry name" value="Tetratricopeptide repeat domain"/>
    <property type="match status" value="1"/>
</dbReference>
<feature type="domain" description="Histidine kinase" evidence="10">
    <location>
        <begin position="491"/>
        <end position="686"/>
    </location>
</feature>
<dbReference type="InterPro" id="IPR050482">
    <property type="entry name" value="Sensor_HK_TwoCompSys"/>
</dbReference>
<evidence type="ECO:0000256" key="5">
    <source>
        <dbReference type="ARBA" id="ARBA00022777"/>
    </source>
</evidence>
<organism evidence="11 12">
    <name type="scientific">Sinomicrobium pectinilyticum</name>
    <dbReference type="NCBI Taxonomy" id="1084421"/>
    <lineage>
        <taxon>Bacteria</taxon>
        <taxon>Pseudomonadati</taxon>
        <taxon>Bacteroidota</taxon>
        <taxon>Flavobacteriia</taxon>
        <taxon>Flavobacteriales</taxon>
        <taxon>Flavobacteriaceae</taxon>
        <taxon>Sinomicrobium</taxon>
    </lineage>
</organism>
<dbReference type="SUPFAM" id="SSF48452">
    <property type="entry name" value="TPR-like"/>
    <property type="match status" value="1"/>
</dbReference>
<dbReference type="CDD" id="cd16917">
    <property type="entry name" value="HATPase_UhpB-NarQ-NarX-like"/>
    <property type="match status" value="1"/>
</dbReference>
<dbReference type="SMART" id="SM00387">
    <property type="entry name" value="HATPase_c"/>
    <property type="match status" value="1"/>
</dbReference>
<dbReference type="Pfam" id="PF02518">
    <property type="entry name" value="HATPase_c"/>
    <property type="match status" value="1"/>
</dbReference>
<dbReference type="PANTHER" id="PTHR24421:SF37">
    <property type="entry name" value="SENSOR HISTIDINE KINASE NARS"/>
    <property type="match status" value="1"/>
</dbReference>
<dbReference type="InterPro" id="IPR011990">
    <property type="entry name" value="TPR-like_helical_dom_sf"/>
</dbReference>
<dbReference type="EMBL" id="RJTM01000029">
    <property type="protein sequence ID" value="RNL90655.1"/>
    <property type="molecule type" value="Genomic_DNA"/>
</dbReference>
<dbReference type="Gene3D" id="1.20.5.1930">
    <property type="match status" value="1"/>
</dbReference>
<evidence type="ECO:0000256" key="1">
    <source>
        <dbReference type="ARBA" id="ARBA00004651"/>
    </source>
</evidence>
<proteinExistence type="predicted"/>
<keyword evidence="7" id="KW-0902">Two-component regulatory system</keyword>
<evidence type="ECO:0000256" key="6">
    <source>
        <dbReference type="ARBA" id="ARBA00022989"/>
    </source>
</evidence>
<keyword evidence="6 9" id="KW-1133">Transmembrane helix</keyword>
<feature type="transmembrane region" description="Helical" evidence="9">
    <location>
        <begin position="429"/>
        <end position="447"/>
    </location>
</feature>
<evidence type="ECO:0000256" key="4">
    <source>
        <dbReference type="ARBA" id="ARBA00022692"/>
    </source>
</evidence>
<dbReference type="GO" id="GO:0005886">
    <property type="term" value="C:plasma membrane"/>
    <property type="evidence" value="ECO:0007669"/>
    <property type="project" value="UniProtKB-SubCell"/>
</dbReference>
<comment type="subcellular location">
    <subcellularLocation>
        <location evidence="1">Cell membrane</location>
        <topology evidence="1">Multi-pass membrane protein</topology>
    </subcellularLocation>
</comment>
<name>A0A3N0ERU4_SINP1</name>
<dbReference type="Proteomes" id="UP000267469">
    <property type="component" value="Unassembled WGS sequence"/>
</dbReference>
<dbReference type="SUPFAM" id="SSF55874">
    <property type="entry name" value="ATPase domain of HSP90 chaperone/DNA topoisomerase II/histidine kinase"/>
    <property type="match status" value="1"/>
</dbReference>
<keyword evidence="5 11" id="KW-0418">Kinase</keyword>
<keyword evidence="2" id="KW-1003">Cell membrane</keyword>
<dbReference type="InterPro" id="IPR003594">
    <property type="entry name" value="HATPase_dom"/>
</dbReference>
<keyword evidence="4 9" id="KW-0812">Transmembrane</keyword>
<evidence type="ECO:0000313" key="12">
    <source>
        <dbReference type="Proteomes" id="UP000267469"/>
    </source>
</evidence>
<dbReference type="OrthoDB" id="9778366at2"/>
<dbReference type="PROSITE" id="PS50109">
    <property type="entry name" value="HIS_KIN"/>
    <property type="match status" value="1"/>
</dbReference>
<dbReference type="InterPro" id="IPR036890">
    <property type="entry name" value="HATPase_C_sf"/>
</dbReference>